<sequence length="276" mass="27127">AAPRSASSAGFPAPMARSLTPLPSTIRASPTFATLSGTPTSVSPSSSPPKLPTSTTRATASRSSGLCSITFSGTTPPSPSPPGGMPTSVLIRPSLRPSSCVTNPPTPTSGSTTTIYSSPLNSSAPSPPTPPSASSCIPLSRAPRSSALSPPAGSSLRASSQPTPSASRLSPTLATSPAPARASSASNLPPPASTTTAPSSPSVSSPSASTSTTSVNAAAPPKFSPRWTPSAKCMLDARLSSPATSSTGSLVLLKSFTPSSSSFNCSPSGSKRSSSS</sequence>
<comment type="caution">
    <text evidence="1">The sequence shown here is derived from an EMBL/GenBank/DDBJ whole genome shotgun (WGS) entry which is preliminary data.</text>
</comment>
<organism evidence="1 2">
    <name type="scientific">Spiromyces aspiralis</name>
    <dbReference type="NCBI Taxonomy" id="68401"/>
    <lineage>
        <taxon>Eukaryota</taxon>
        <taxon>Fungi</taxon>
        <taxon>Fungi incertae sedis</taxon>
        <taxon>Zoopagomycota</taxon>
        <taxon>Kickxellomycotina</taxon>
        <taxon>Kickxellomycetes</taxon>
        <taxon>Kickxellales</taxon>
        <taxon>Kickxellaceae</taxon>
        <taxon>Spiromyces</taxon>
    </lineage>
</organism>
<name>A0ACC1HD22_9FUNG</name>
<feature type="non-terminal residue" evidence="1">
    <location>
        <position position="276"/>
    </location>
</feature>
<gene>
    <name evidence="1" type="ORF">EV182_007593</name>
</gene>
<protein>
    <submittedName>
        <fullName evidence="1">Uncharacterized protein</fullName>
    </submittedName>
</protein>
<evidence type="ECO:0000313" key="2">
    <source>
        <dbReference type="Proteomes" id="UP001145114"/>
    </source>
</evidence>
<keyword evidence="2" id="KW-1185">Reference proteome</keyword>
<accession>A0ACC1HD22</accession>
<feature type="non-terminal residue" evidence="1">
    <location>
        <position position="1"/>
    </location>
</feature>
<dbReference type="EMBL" id="JAMZIH010008721">
    <property type="protein sequence ID" value="KAJ1671508.1"/>
    <property type="molecule type" value="Genomic_DNA"/>
</dbReference>
<reference evidence="1" key="1">
    <citation type="submission" date="2022-06" db="EMBL/GenBank/DDBJ databases">
        <title>Phylogenomic reconstructions and comparative analyses of Kickxellomycotina fungi.</title>
        <authorList>
            <person name="Reynolds N.K."/>
            <person name="Stajich J.E."/>
            <person name="Barry K."/>
            <person name="Grigoriev I.V."/>
            <person name="Crous P."/>
            <person name="Smith M.E."/>
        </authorList>
    </citation>
    <scope>NUCLEOTIDE SEQUENCE</scope>
    <source>
        <strain evidence="1">RSA 2271</strain>
    </source>
</reference>
<dbReference type="Proteomes" id="UP001145114">
    <property type="component" value="Unassembled WGS sequence"/>
</dbReference>
<proteinExistence type="predicted"/>
<evidence type="ECO:0000313" key="1">
    <source>
        <dbReference type="EMBL" id="KAJ1671508.1"/>
    </source>
</evidence>